<dbReference type="PIRSF" id="PIRSF005902">
    <property type="entry name" value="DNase_TatD"/>
    <property type="match status" value="1"/>
</dbReference>
<gene>
    <name evidence="5" type="ORF">SAMN05421749_10750</name>
</gene>
<dbReference type="PROSITE" id="PS01137">
    <property type="entry name" value="TATD_1"/>
    <property type="match status" value="1"/>
</dbReference>
<feature type="binding site" evidence="4">
    <location>
        <position position="100"/>
    </location>
    <ligand>
        <name>a divalent metal cation</name>
        <dbReference type="ChEBI" id="CHEBI:60240"/>
        <label>1</label>
    </ligand>
</feature>
<keyword evidence="3" id="KW-0378">Hydrolase</keyword>
<dbReference type="InterPro" id="IPR018228">
    <property type="entry name" value="DNase_TatD-rel_CS"/>
</dbReference>
<dbReference type="GO" id="GO:0046872">
    <property type="term" value="F:metal ion binding"/>
    <property type="evidence" value="ECO:0007669"/>
    <property type="project" value="UniProtKB-KW"/>
</dbReference>
<dbReference type="GO" id="GO:0005829">
    <property type="term" value="C:cytosol"/>
    <property type="evidence" value="ECO:0007669"/>
    <property type="project" value="TreeGrafter"/>
</dbReference>
<feature type="binding site" evidence="4">
    <location>
        <position position="10"/>
    </location>
    <ligand>
        <name>a divalent metal cation</name>
        <dbReference type="ChEBI" id="CHEBI:60240"/>
        <label>1</label>
    </ligand>
</feature>
<evidence type="ECO:0000313" key="5">
    <source>
        <dbReference type="EMBL" id="SDC56135.1"/>
    </source>
</evidence>
<dbReference type="InterPro" id="IPR032466">
    <property type="entry name" value="Metal_Hydrolase"/>
</dbReference>
<dbReference type="InterPro" id="IPR001130">
    <property type="entry name" value="TatD-like"/>
</dbReference>
<dbReference type="PANTHER" id="PTHR46124:SF3">
    <property type="entry name" value="HYDROLASE"/>
    <property type="match status" value="1"/>
</dbReference>
<keyword evidence="2 4" id="KW-0479">Metal-binding</keyword>
<dbReference type="RefSeq" id="WP_092620568.1">
    <property type="nucleotide sequence ID" value="NZ_FMYK01000007.1"/>
</dbReference>
<feature type="binding site" evidence="4">
    <location>
        <position position="8"/>
    </location>
    <ligand>
        <name>a divalent metal cation</name>
        <dbReference type="ChEBI" id="CHEBI:60240"/>
        <label>1</label>
    </ligand>
</feature>
<accession>A0A1G6MME7</accession>
<proteinExistence type="inferred from homology"/>
<feature type="binding site" evidence="4">
    <location>
        <position position="214"/>
    </location>
    <ligand>
        <name>a divalent metal cation</name>
        <dbReference type="ChEBI" id="CHEBI:60240"/>
        <label>1</label>
    </ligand>
</feature>
<dbReference type="Pfam" id="PF01026">
    <property type="entry name" value="TatD_DNase"/>
    <property type="match status" value="1"/>
</dbReference>
<evidence type="ECO:0000256" key="4">
    <source>
        <dbReference type="PIRSR" id="PIRSR005902-1"/>
    </source>
</evidence>
<feature type="binding site" evidence="4">
    <location>
        <position position="140"/>
    </location>
    <ligand>
        <name>a divalent metal cation</name>
        <dbReference type="ChEBI" id="CHEBI:60240"/>
        <label>2</label>
    </ligand>
</feature>
<evidence type="ECO:0000256" key="2">
    <source>
        <dbReference type="ARBA" id="ARBA00022723"/>
    </source>
</evidence>
<dbReference type="OrthoDB" id="9810005at2"/>
<evidence type="ECO:0000256" key="3">
    <source>
        <dbReference type="ARBA" id="ARBA00022801"/>
    </source>
</evidence>
<reference evidence="6" key="1">
    <citation type="submission" date="2016-09" db="EMBL/GenBank/DDBJ databases">
        <authorList>
            <person name="Varghese N."/>
            <person name="Submissions S."/>
        </authorList>
    </citation>
    <scope>NUCLEOTIDE SEQUENCE [LARGE SCALE GENOMIC DNA]</scope>
    <source>
        <strain evidence="6">ANC 3699</strain>
    </source>
</reference>
<dbReference type="AlphaFoldDB" id="A0A1G6MME7"/>
<sequence>MIQLFDTHTHFDVEDFDPDRQQLAEQAYQGGVQALILIGFLQNRFADLLAIHQFLDQLSDVPKSYLAPGLHPFYIEQHQRQHLEDLENFLKQHDCVAVGEIGLDSFEKRHKTDEVKQLQAEYFSAQLDLATQFDKPVLLHIRKSHGDVLKILKQHHFKHGGIAHAFSGGVEEAKAFVKLGFKIGVTGQITNPNAKRLHDVVRSVAVEDLVLETDCPDMTPLCCQLSTETRTRNTPANLPYVLDGLAEALDLKHLKMNKATLAAQLWQNSLECLHLSKP</sequence>
<dbReference type="FunFam" id="3.20.20.140:FF:000005">
    <property type="entry name" value="TatD family hydrolase"/>
    <property type="match status" value="1"/>
</dbReference>
<organism evidence="5 6">
    <name type="scientific">Acinetobacter marinus</name>
    <dbReference type="NCBI Taxonomy" id="281375"/>
    <lineage>
        <taxon>Bacteria</taxon>
        <taxon>Pseudomonadati</taxon>
        <taxon>Pseudomonadota</taxon>
        <taxon>Gammaproteobacteria</taxon>
        <taxon>Moraxellales</taxon>
        <taxon>Moraxellaceae</taxon>
        <taxon>Acinetobacter</taxon>
    </lineage>
</organism>
<protein>
    <submittedName>
        <fullName evidence="5">TatD DNase family protein</fullName>
    </submittedName>
</protein>
<keyword evidence="6" id="KW-1185">Reference proteome</keyword>
<name>A0A1G6MME7_9GAMM</name>
<comment type="similarity">
    <text evidence="1">Belongs to the metallo-dependent hydrolases superfamily. TatD-type hydrolase family.</text>
</comment>
<dbReference type="Proteomes" id="UP000242317">
    <property type="component" value="Unassembled WGS sequence"/>
</dbReference>
<dbReference type="SUPFAM" id="SSF51556">
    <property type="entry name" value="Metallo-dependent hydrolases"/>
    <property type="match status" value="1"/>
</dbReference>
<evidence type="ECO:0000313" key="6">
    <source>
        <dbReference type="Proteomes" id="UP000242317"/>
    </source>
</evidence>
<dbReference type="GO" id="GO:0016788">
    <property type="term" value="F:hydrolase activity, acting on ester bonds"/>
    <property type="evidence" value="ECO:0007669"/>
    <property type="project" value="InterPro"/>
</dbReference>
<dbReference type="PANTHER" id="PTHR46124">
    <property type="entry name" value="D-AMINOACYL-TRNA DEACYLASE"/>
    <property type="match status" value="1"/>
</dbReference>
<evidence type="ECO:0000256" key="1">
    <source>
        <dbReference type="ARBA" id="ARBA00009275"/>
    </source>
</evidence>
<dbReference type="CDD" id="cd01310">
    <property type="entry name" value="TatD_DNAse"/>
    <property type="match status" value="1"/>
</dbReference>
<dbReference type="Gene3D" id="3.20.20.140">
    <property type="entry name" value="Metal-dependent hydrolases"/>
    <property type="match status" value="1"/>
</dbReference>
<dbReference type="EMBL" id="FMYK01000007">
    <property type="protein sequence ID" value="SDC56135.1"/>
    <property type="molecule type" value="Genomic_DNA"/>
</dbReference>
<feature type="binding site" evidence="4">
    <location>
        <position position="164"/>
    </location>
    <ligand>
        <name>a divalent metal cation</name>
        <dbReference type="ChEBI" id="CHEBI:60240"/>
        <label>2</label>
    </ligand>
</feature>